<evidence type="ECO:0000313" key="3">
    <source>
        <dbReference type="Proteomes" id="UP000325598"/>
    </source>
</evidence>
<name>A0A5J4L0C9_9ACTN</name>
<dbReference type="RefSeq" id="WP_086717164.1">
    <property type="nucleotide sequence ID" value="NZ_BLAG01000004.1"/>
</dbReference>
<dbReference type="OrthoDB" id="9988775at2"/>
<evidence type="ECO:0000256" key="1">
    <source>
        <dbReference type="SAM" id="MobiDB-lite"/>
    </source>
</evidence>
<dbReference type="AlphaFoldDB" id="A0A5J4L0C9"/>
<organism evidence="2 3">
    <name type="scientific">Streptomyces angustmyceticus</name>
    <dbReference type="NCBI Taxonomy" id="285578"/>
    <lineage>
        <taxon>Bacteria</taxon>
        <taxon>Bacillati</taxon>
        <taxon>Actinomycetota</taxon>
        <taxon>Actinomycetes</taxon>
        <taxon>Kitasatosporales</taxon>
        <taxon>Streptomycetaceae</taxon>
        <taxon>Streptomyces</taxon>
    </lineage>
</organism>
<gene>
    <name evidence="2" type="ORF">San01_03440</name>
</gene>
<comment type="caution">
    <text evidence="2">The sequence shown here is derived from an EMBL/GenBank/DDBJ whole genome shotgun (WGS) entry which is preliminary data.</text>
</comment>
<dbReference type="Proteomes" id="UP000325598">
    <property type="component" value="Unassembled WGS sequence"/>
</dbReference>
<keyword evidence="3" id="KW-1185">Reference proteome</keyword>
<dbReference type="EMBL" id="BLAG01000004">
    <property type="protein sequence ID" value="GES27857.1"/>
    <property type="molecule type" value="Genomic_DNA"/>
</dbReference>
<evidence type="ECO:0000313" key="2">
    <source>
        <dbReference type="EMBL" id="GES27857.1"/>
    </source>
</evidence>
<reference evidence="2 3" key="1">
    <citation type="submission" date="2019-10" db="EMBL/GenBank/DDBJ databases">
        <title>Whole genome shotgun sequence of Streptomyces angustmyceticus NBRC 3934.</title>
        <authorList>
            <person name="Hosoyama A."/>
            <person name="Ichikawa N."/>
            <person name="Kimura A."/>
            <person name="Kitahashi Y."/>
            <person name="Komaki H."/>
            <person name="Uohara A."/>
        </authorList>
    </citation>
    <scope>NUCLEOTIDE SEQUENCE [LARGE SCALE GENOMIC DNA]</scope>
    <source>
        <strain evidence="2 3">NBRC 3934</strain>
    </source>
</reference>
<protein>
    <submittedName>
        <fullName evidence="2">Uncharacterized protein</fullName>
    </submittedName>
</protein>
<feature type="compositionally biased region" description="Basic and acidic residues" evidence="1">
    <location>
        <begin position="29"/>
        <end position="40"/>
    </location>
</feature>
<proteinExistence type="predicted"/>
<accession>A0A5J4L0C9</accession>
<sequence>MTHRQETPATATSRPQGAEQPADDTQDAATRDRPSDARTEELARALAGAEHINHQRDTGPWDDLTPQQQDWFRAEAARATGKETS</sequence>
<dbReference type="GeneID" id="96749746"/>
<feature type="region of interest" description="Disordered" evidence="1">
    <location>
        <begin position="1"/>
        <end position="40"/>
    </location>
</feature>